<evidence type="ECO:0008006" key="9">
    <source>
        <dbReference type="Google" id="ProtNLM"/>
    </source>
</evidence>
<dbReference type="EMBL" id="LKEB01000008">
    <property type="protein sequence ID" value="ROW15754.1"/>
    <property type="molecule type" value="Genomic_DNA"/>
</dbReference>
<keyword evidence="6" id="KW-0472">Membrane</keyword>
<dbReference type="PANTHER" id="PTHR21382:SF1">
    <property type="entry name" value="NADH DEHYDROGENASE [UBIQUINONE] 1 ALPHA SUBCOMPLEX SUBUNIT 11"/>
    <property type="match status" value="1"/>
</dbReference>
<evidence type="ECO:0000256" key="6">
    <source>
        <dbReference type="ARBA" id="ARBA00023136"/>
    </source>
</evidence>
<dbReference type="Pfam" id="PF02466">
    <property type="entry name" value="Tim17"/>
    <property type="match status" value="1"/>
</dbReference>
<comment type="caution">
    <text evidence="7">The sequence shown here is derived from an EMBL/GenBank/DDBJ whole genome shotgun (WGS) entry which is preliminary data.</text>
</comment>
<evidence type="ECO:0000256" key="1">
    <source>
        <dbReference type="ARBA" id="ARBA00004448"/>
    </source>
</evidence>
<evidence type="ECO:0000256" key="3">
    <source>
        <dbReference type="ARBA" id="ARBA00022792"/>
    </source>
</evidence>
<sequence length="198" mass="21152">MAPHGDDDRYHPVDALKAGTQGALVTGAAGVFAAAIKNATRKQNYGALGVVTKSGGMILTFTAVGAVYEFARNAAANLREKNDHWNAGIGGFLGGSILGMRSGRMPAIVGYGALTSLTLTVFEFTGGSLKGNKPEIEGMDEFERKEFLRKSRRRSIEETAELLGEGRGIEAPGYAERRRERLKEKYGVEINPVSADGS</sequence>
<dbReference type="AlphaFoldDB" id="A0A423XHV7"/>
<dbReference type="GO" id="GO:0006120">
    <property type="term" value="P:mitochondrial electron transport, NADH to ubiquinone"/>
    <property type="evidence" value="ECO:0007669"/>
    <property type="project" value="InterPro"/>
</dbReference>
<keyword evidence="5" id="KW-0496">Mitochondrion</keyword>
<keyword evidence="4" id="KW-1133">Transmembrane helix</keyword>
<evidence type="ECO:0000256" key="2">
    <source>
        <dbReference type="ARBA" id="ARBA00022692"/>
    </source>
</evidence>
<gene>
    <name evidence="7" type="ORF">VPNG_02128</name>
</gene>
<dbReference type="GO" id="GO:0045271">
    <property type="term" value="C:respiratory chain complex I"/>
    <property type="evidence" value="ECO:0007669"/>
    <property type="project" value="InterPro"/>
</dbReference>
<protein>
    <recommendedName>
        <fullName evidence="9">NADH-ubiquinone oxidoreductase 213 kDa subunit</fullName>
    </recommendedName>
</protein>
<dbReference type="PANTHER" id="PTHR21382">
    <property type="entry name" value="NADH-UBIQUINONE OXIDOREDUCTASE SUBUNIT"/>
    <property type="match status" value="1"/>
</dbReference>
<organism evidence="7 8">
    <name type="scientific">Cytospora leucostoma</name>
    <dbReference type="NCBI Taxonomy" id="1230097"/>
    <lineage>
        <taxon>Eukaryota</taxon>
        <taxon>Fungi</taxon>
        <taxon>Dikarya</taxon>
        <taxon>Ascomycota</taxon>
        <taxon>Pezizomycotina</taxon>
        <taxon>Sordariomycetes</taxon>
        <taxon>Sordariomycetidae</taxon>
        <taxon>Diaporthales</taxon>
        <taxon>Cytosporaceae</taxon>
        <taxon>Cytospora</taxon>
    </lineage>
</organism>
<accession>A0A423XHV7</accession>
<proteinExistence type="predicted"/>
<reference evidence="7 8" key="1">
    <citation type="submission" date="2015-09" db="EMBL/GenBank/DDBJ databases">
        <title>Host preference determinants of Valsa canker pathogens revealed by comparative genomics.</title>
        <authorList>
            <person name="Yin Z."/>
            <person name="Huang L."/>
        </authorList>
    </citation>
    <scope>NUCLEOTIDE SEQUENCE [LARGE SCALE GENOMIC DNA]</scope>
    <source>
        <strain evidence="7 8">SXYLt</strain>
    </source>
</reference>
<name>A0A423XHV7_9PEZI</name>
<dbReference type="InterPro" id="IPR039205">
    <property type="entry name" value="NDUFA11"/>
</dbReference>
<dbReference type="GO" id="GO:0005743">
    <property type="term" value="C:mitochondrial inner membrane"/>
    <property type="evidence" value="ECO:0007669"/>
    <property type="project" value="UniProtKB-SubCell"/>
</dbReference>
<evidence type="ECO:0000256" key="4">
    <source>
        <dbReference type="ARBA" id="ARBA00022989"/>
    </source>
</evidence>
<evidence type="ECO:0000313" key="7">
    <source>
        <dbReference type="EMBL" id="ROW15754.1"/>
    </source>
</evidence>
<dbReference type="STRING" id="1230097.A0A423XHV7"/>
<keyword evidence="2" id="KW-0812">Transmembrane</keyword>
<dbReference type="OrthoDB" id="1913277at2759"/>
<dbReference type="InParanoid" id="A0A423XHV7"/>
<keyword evidence="3" id="KW-0999">Mitochondrion inner membrane</keyword>
<comment type="subcellular location">
    <subcellularLocation>
        <location evidence="1">Mitochondrion inner membrane</location>
        <topology evidence="1">Multi-pass membrane protein</topology>
    </subcellularLocation>
</comment>
<dbReference type="Proteomes" id="UP000285146">
    <property type="component" value="Unassembled WGS sequence"/>
</dbReference>
<keyword evidence="8" id="KW-1185">Reference proteome</keyword>
<evidence type="ECO:0000256" key="5">
    <source>
        <dbReference type="ARBA" id="ARBA00023128"/>
    </source>
</evidence>
<evidence type="ECO:0000313" key="8">
    <source>
        <dbReference type="Proteomes" id="UP000285146"/>
    </source>
</evidence>